<evidence type="ECO:0000256" key="1">
    <source>
        <dbReference type="SAM" id="SignalP"/>
    </source>
</evidence>
<feature type="signal peptide" evidence="1">
    <location>
        <begin position="1"/>
        <end position="32"/>
    </location>
</feature>
<gene>
    <name evidence="2" type="ORF">LPB3_06775</name>
</gene>
<dbReference type="Pfam" id="PF13715">
    <property type="entry name" value="CarbopepD_reg_2"/>
    <property type="match status" value="1"/>
</dbReference>
<dbReference type="OrthoDB" id="9768177at2"/>
<accession>A0A1B8TWX7</accession>
<protein>
    <recommendedName>
        <fullName evidence="4">TonB-dependent receptor</fullName>
    </recommendedName>
</protein>
<evidence type="ECO:0008006" key="4">
    <source>
        <dbReference type="Google" id="ProtNLM"/>
    </source>
</evidence>
<feature type="chain" id="PRO_5008615767" description="TonB-dependent receptor" evidence="1">
    <location>
        <begin position="33"/>
        <end position="136"/>
    </location>
</feature>
<evidence type="ECO:0000313" key="3">
    <source>
        <dbReference type="Proteomes" id="UP000092584"/>
    </source>
</evidence>
<keyword evidence="3" id="KW-1185">Reference proteome</keyword>
<sequence length="136" mass="15154">MKTFKTISLNKSKFTCIAFCVSFFFFTATLQAQEIEISGTVKGKTYDKTTLLDGVNILLKGTRTGTTTNKKGEFTFPKKLKVGDILVFSYLGLAKQNIKIKENSSVLNITLVEDDSQIFGALNSNKRYSSKKSKNK</sequence>
<organism evidence="2 3">
    <name type="scientific">Polaribacter vadi</name>
    <dbReference type="NCBI Taxonomy" id="1774273"/>
    <lineage>
        <taxon>Bacteria</taxon>
        <taxon>Pseudomonadati</taxon>
        <taxon>Bacteroidota</taxon>
        <taxon>Flavobacteriia</taxon>
        <taxon>Flavobacteriales</taxon>
        <taxon>Flavobacteriaceae</taxon>
    </lineage>
</organism>
<dbReference type="SUPFAM" id="SSF49464">
    <property type="entry name" value="Carboxypeptidase regulatory domain-like"/>
    <property type="match status" value="1"/>
</dbReference>
<reference evidence="3" key="1">
    <citation type="submission" date="2016-02" db="EMBL/GenBank/DDBJ databases">
        <authorList>
            <person name="Shin S.-K."/>
            <person name="Yi H."/>
            <person name="Kim E."/>
        </authorList>
    </citation>
    <scope>NUCLEOTIDE SEQUENCE [LARGE SCALE GENOMIC DNA]</scope>
    <source>
        <strain evidence="3">LPB0003</strain>
    </source>
</reference>
<dbReference type="EMBL" id="LSFM01000022">
    <property type="protein sequence ID" value="OBY64100.1"/>
    <property type="molecule type" value="Genomic_DNA"/>
</dbReference>
<keyword evidence="1" id="KW-0732">Signal</keyword>
<dbReference type="STRING" id="1774273.LPB03_05715"/>
<name>A0A1B8TWX7_9FLAO</name>
<dbReference type="Proteomes" id="UP000092584">
    <property type="component" value="Unassembled WGS sequence"/>
</dbReference>
<dbReference type="RefSeq" id="WP_065318851.1">
    <property type="nucleotide sequence ID" value="NZ_CP017477.1"/>
</dbReference>
<dbReference type="AlphaFoldDB" id="A0A1B8TWX7"/>
<dbReference type="KEGG" id="pob:LPB03_05715"/>
<evidence type="ECO:0000313" key="2">
    <source>
        <dbReference type="EMBL" id="OBY64100.1"/>
    </source>
</evidence>
<comment type="caution">
    <text evidence="2">The sequence shown here is derived from an EMBL/GenBank/DDBJ whole genome shotgun (WGS) entry which is preliminary data.</text>
</comment>
<dbReference type="Gene3D" id="2.60.40.1120">
    <property type="entry name" value="Carboxypeptidase-like, regulatory domain"/>
    <property type="match status" value="1"/>
</dbReference>
<dbReference type="InterPro" id="IPR008969">
    <property type="entry name" value="CarboxyPept-like_regulatory"/>
</dbReference>
<proteinExistence type="predicted"/>